<dbReference type="PANTHER" id="PTHR47961:SF6">
    <property type="entry name" value="DNA-DIRECTED DNA POLYMERASE"/>
    <property type="match status" value="1"/>
</dbReference>
<sequence>NLPADTVIIGVRAFYDRREREWRILPSQIDILQMEGRAGRLGMKEKGYSYILTYGARPERVKEEIKSRMEGEFTPYLRERLSGGYLSGELERILSLFVLIGFLYEGSDFRRFLRRTFSLRDLSEDPVIEGVFEWLKDTGYIEGNRLSDKALFCIRSGMSPVNYEEFLRRRILGLEKLTVVRPLLFVKRFDGLFDFVKEGDSFPEDELFIRSKLAPCGSECFEDNTHQFLFYIEGLTFKYRNVQHPPGEFSYLGTDALHLLRVLLDIRKFGDLEWSNEEILKVAHSVKYGLTEEFSALGGVKGIGHIRANLLKRLLIEEGLQPPALGTPTGEFLTYLRENLSGDLEDRLREILERDRYRGTGERVEREVGQVLRRLEGNSRGFLVDDRILRTFGLFLLGPHALRMRKEELLANCLKCESRRDD</sequence>
<name>A0A7C5PZ79_AQUAO</name>
<dbReference type="PANTHER" id="PTHR47961">
    <property type="entry name" value="DNA POLYMERASE THETA, PUTATIVE (AFU_ORTHOLOGUE AFUA_1G05260)-RELATED"/>
    <property type="match status" value="1"/>
</dbReference>
<reference evidence="5" key="1">
    <citation type="journal article" date="2020" name="mSystems">
        <title>Genome- and Community-Level Interaction Insights into Carbon Utilization and Element Cycling Functions of Hydrothermarchaeota in Hydrothermal Sediment.</title>
        <authorList>
            <person name="Zhou Z."/>
            <person name="Liu Y."/>
            <person name="Xu W."/>
            <person name="Pan J."/>
            <person name="Luo Z.H."/>
            <person name="Li M."/>
        </authorList>
    </citation>
    <scope>NUCLEOTIDE SEQUENCE [LARGE SCALE GENOMIC DNA]</scope>
    <source>
        <strain evidence="5">HyVt-501</strain>
    </source>
</reference>
<keyword evidence="4" id="KW-0067">ATP-binding</keyword>
<proteinExistence type="predicted"/>
<keyword evidence="3 5" id="KW-0347">Helicase</keyword>
<evidence type="ECO:0000256" key="3">
    <source>
        <dbReference type="ARBA" id="ARBA00022806"/>
    </source>
</evidence>
<dbReference type="GO" id="GO:0004386">
    <property type="term" value="F:helicase activity"/>
    <property type="evidence" value="ECO:0007669"/>
    <property type="project" value="UniProtKB-KW"/>
</dbReference>
<dbReference type="SUPFAM" id="SSF52540">
    <property type="entry name" value="P-loop containing nucleoside triphosphate hydrolases"/>
    <property type="match status" value="1"/>
</dbReference>
<keyword evidence="2" id="KW-0378">Hydrolase</keyword>
<dbReference type="InterPro" id="IPR027417">
    <property type="entry name" value="P-loop_NTPase"/>
</dbReference>
<protein>
    <submittedName>
        <fullName evidence="5">DEAD/DEAH box helicase</fullName>
    </submittedName>
</protein>
<organism evidence="5">
    <name type="scientific">Aquifex aeolicus</name>
    <dbReference type="NCBI Taxonomy" id="63363"/>
    <lineage>
        <taxon>Bacteria</taxon>
        <taxon>Pseudomonadati</taxon>
        <taxon>Aquificota</taxon>
        <taxon>Aquificia</taxon>
        <taxon>Aquificales</taxon>
        <taxon>Aquificaceae</taxon>
        <taxon>Aquifex</taxon>
    </lineage>
</organism>
<dbReference type="InterPro" id="IPR050474">
    <property type="entry name" value="Hel308_SKI2-like"/>
</dbReference>
<dbReference type="GO" id="GO:0016787">
    <property type="term" value="F:hydrolase activity"/>
    <property type="evidence" value="ECO:0007669"/>
    <property type="project" value="UniProtKB-KW"/>
</dbReference>
<dbReference type="EMBL" id="DRNB01000119">
    <property type="protein sequence ID" value="HHJ63896.1"/>
    <property type="molecule type" value="Genomic_DNA"/>
</dbReference>
<comment type="caution">
    <text evidence="5">The sequence shown here is derived from an EMBL/GenBank/DDBJ whole genome shotgun (WGS) entry which is preliminary data.</text>
</comment>
<accession>A0A7C5PZ79</accession>
<dbReference type="Proteomes" id="UP000885792">
    <property type="component" value="Unassembled WGS sequence"/>
</dbReference>
<keyword evidence="1" id="KW-0547">Nucleotide-binding</keyword>
<dbReference type="Gene3D" id="3.40.50.300">
    <property type="entry name" value="P-loop containing nucleotide triphosphate hydrolases"/>
    <property type="match status" value="1"/>
</dbReference>
<evidence type="ECO:0000256" key="4">
    <source>
        <dbReference type="ARBA" id="ARBA00022840"/>
    </source>
</evidence>
<evidence type="ECO:0000313" key="5">
    <source>
        <dbReference type="EMBL" id="HHJ63896.1"/>
    </source>
</evidence>
<evidence type="ECO:0000256" key="1">
    <source>
        <dbReference type="ARBA" id="ARBA00022741"/>
    </source>
</evidence>
<feature type="non-terminal residue" evidence="5">
    <location>
        <position position="1"/>
    </location>
</feature>
<gene>
    <name evidence="5" type="ORF">ENJ61_03225</name>
</gene>
<dbReference type="AlphaFoldDB" id="A0A7C5PZ79"/>
<dbReference type="GO" id="GO:0005524">
    <property type="term" value="F:ATP binding"/>
    <property type="evidence" value="ECO:0007669"/>
    <property type="project" value="UniProtKB-KW"/>
</dbReference>
<evidence type="ECO:0000256" key="2">
    <source>
        <dbReference type="ARBA" id="ARBA00022801"/>
    </source>
</evidence>